<dbReference type="AlphaFoldDB" id="A0A4Y9Z945"/>
<comment type="caution">
    <text evidence="1">The sequence shown here is derived from an EMBL/GenBank/DDBJ whole genome shotgun (WGS) entry which is preliminary data.</text>
</comment>
<sequence length="184" mass="20413">MYGYGIISYRILLPLLTPMRAWTGEIALNSQALLGIGPTRLVSCVHQHIDTTVRREQPAMHASLEVNIEYTYASRELERRRAAAAAAAAATTGDWNNGKYSTLPGRRPPPTELLLLAPTQYPESVKRWKCIKQSSFRFGLYSLRGPSPIFKPRMSLAAAPLPVRISPCPAQKHEEAPSALLIDF</sequence>
<evidence type="ECO:0000313" key="2">
    <source>
        <dbReference type="Proteomes" id="UP000298327"/>
    </source>
</evidence>
<evidence type="ECO:0000313" key="1">
    <source>
        <dbReference type="EMBL" id="TFY70650.1"/>
    </source>
</evidence>
<name>A0A4Y9Z945_9AGAM</name>
<protein>
    <submittedName>
        <fullName evidence="1">Uncharacterized protein</fullName>
    </submittedName>
</protein>
<accession>A0A4Y9Z945</accession>
<dbReference type="Proteomes" id="UP000298327">
    <property type="component" value="Unassembled WGS sequence"/>
</dbReference>
<organism evidence="1 2">
    <name type="scientific">Dentipellis fragilis</name>
    <dbReference type="NCBI Taxonomy" id="205917"/>
    <lineage>
        <taxon>Eukaryota</taxon>
        <taxon>Fungi</taxon>
        <taxon>Dikarya</taxon>
        <taxon>Basidiomycota</taxon>
        <taxon>Agaricomycotina</taxon>
        <taxon>Agaricomycetes</taxon>
        <taxon>Russulales</taxon>
        <taxon>Hericiaceae</taxon>
        <taxon>Dentipellis</taxon>
    </lineage>
</organism>
<proteinExistence type="predicted"/>
<dbReference type="EMBL" id="SEOQ01000090">
    <property type="protein sequence ID" value="TFY70650.1"/>
    <property type="molecule type" value="Genomic_DNA"/>
</dbReference>
<reference evidence="1 2" key="1">
    <citation type="submission" date="2019-02" db="EMBL/GenBank/DDBJ databases">
        <title>Genome sequencing of the rare red list fungi Dentipellis fragilis.</title>
        <authorList>
            <person name="Buettner E."/>
            <person name="Kellner H."/>
        </authorList>
    </citation>
    <scope>NUCLEOTIDE SEQUENCE [LARGE SCALE GENOMIC DNA]</scope>
    <source>
        <strain evidence="1 2">DSM 105465</strain>
    </source>
</reference>
<gene>
    <name evidence="1" type="ORF">EVG20_g2355</name>
</gene>
<keyword evidence="2" id="KW-1185">Reference proteome</keyword>